<protein>
    <submittedName>
        <fullName evidence="2">Uncharacterized protein</fullName>
    </submittedName>
</protein>
<comment type="caution">
    <text evidence="2">The sequence shown here is derived from an EMBL/GenBank/DDBJ whole genome shotgun (WGS) entry which is preliminary data.</text>
</comment>
<reference evidence="2" key="1">
    <citation type="submission" date="2023-07" db="EMBL/GenBank/DDBJ databases">
        <title>Sequencing the genomes of 1000 actinobacteria strains.</title>
        <authorList>
            <person name="Klenk H.-P."/>
        </authorList>
    </citation>
    <scope>NUCLEOTIDE SEQUENCE</scope>
    <source>
        <strain evidence="2">DSM 44707</strain>
    </source>
</reference>
<dbReference type="RefSeq" id="WP_310366245.1">
    <property type="nucleotide sequence ID" value="NZ_JAVDYB010000001.1"/>
</dbReference>
<organism evidence="2 3">
    <name type="scientific">Catenuloplanes atrovinosus</name>
    <dbReference type="NCBI Taxonomy" id="137266"/>
    <lineage>
        <taxon>Bacteria</taxon>
        <taxon>Bacillati</taxon>
        <taxon>Actinomycetota</taxon>
        <taxon>Actinomycetes</taxon>
        <taxon>Micromonosporales</taxon>
        <taxon>Micromonosporaceae</taxon>
        <taxon>Catenuloplanes</taxon>
    </lineage>
</organism>
<accession>A0AAE4C8C1</accession>
<sequence>MEQKIEERAATERWRRMPERIRPEDQRATTPASPPPANQAISGDEPLTVPQG</sequence>
<gene>
    <name evidence="2" type="ORF">J2S41_002144</name>
</gene>
<keyword evidence="3" id="KW-1185">Reference proteome</keyword>
<feature type="region of interest" description="Disordered" evidence="1">
    <location>
        <begin position="1"/>
        <end position="52"/>
    </location>
</feature>
<evidence type="ECO:0000313" key="3">
    <source>
        <dbReference type="Proteomes" id="UP001183643"/>
    </source>
</evidence>
<name>A0AAE4C8C1_9ACTN</name>
<dbReference type="Proteomes" id="UP001183643">
    <property type="component" value="Unassembled WGS sequence"/>
</dbReference>
<evidence type="ECO:0000256" key="1">
    <source>
        <dbReference type="SAM" id="MobiDB-lite"/>
    </source>
</evidence>
<dbReference type="AlphaFoldDB" id="A0AAE4C8C1"/>
<proteinExistence type="predicted"/>
<feature type="compositionally biased region" description="Basic and acidic residues" evidence="1">
    <location>
        <begin position="1"/>
        <end position="27"/>
    </location>
</feature>
<dbReference type="EMBL" id="JAVDYB010000001">
    <property type="protein sequence ID" value="MDR7275366.1"/>
    <property type="molecule type" value="Genomic_DNA"/>
</dbReference>
<evidence type="ECO:0000313" key="2">
    <source>
        <dbReference type="EMBL" id="MDR7275366.1"/>
    </source>
</evidence>